<dbReference type="PANTHER" id="PTHR35395">
    <property type="entry name" value="DUF6536 DOMAIN-CONTAINING PROTEIN"/>
    <property type="match status" value="1"/>
</dbReference>
<dbReference type="OrthoDB" id="5429634at2759"/>
<name>A0A6A6Z9B4_9PEZI</name>
<accession>A0A6A6Z9B4</accession>
<reference evidence="4" key="3">
    <citation type="submission" date="2025-04" db="UniProtKB">
        <authorList>
            <consortium name="RefSeq"/>
        </authorList>
    </citation>
    <scope>IDENTIFICATION</scope>
    <source>
        <strain evidence="4">CBS 304.34</strain>
    </source>
</reference>
<dbReference type="Proteomes" id="UP000504636">
    <property type="component" value="Unplaced"/>
</dbReference>
<evidence type="ECO:0000313" key="4">
    <source>
        <dbReference type="RefSeq" id="XP_033583839.1"/>
    </source>
</evidence>
<reference evidence="4" key="2">
    <citation type="submission" date="2020-04" db="EMBL/GenBank/DDBJ databases">
        <authorList>
            <consortium name="NCBI Genome Project"/>
        </authorList>
    </citation>
    <scope>NUCLEOTIDE SEQUENCE</scope>
    <source>
        <strain evidence="4">CBS 304.34</strain>
    </source>
</reference>
<evidence type="ECO:0000313" key="2">
    <source>
        <dbReference type="EMBL" id="KAF2816875.1"/>
    </source>
</evidence>
<keyword evidence="3" id="KW-1185">Reference proteome</keyword>
<dbReference type="AlphaFoldDB" id="A0A6A6Z9B4"/>
<feature type="transmembrane region" description="Helical" evidence="1">
    <location>
        <begin position="200"/>
        <end position="217"/>
    </location>
</feature>
<reference evidence="2 4" key="1">
    <citation type="journal article" date="2020" name="Stud. Mycol.">
        <title>101 Dothideomycetes genomes: a test case for predicting lifestyles and emergence of pathogens.</title>
        <authorList>
            <person name="Haridas S."/>
            <person name="Albert R."/>
            <person name="Binder M."/>
            <person name="Bloem J."/>
            <person name="Labutti K."/>
            <person name="Salamov A."/>
            <person name="Andreopoulos B."/>
            <person name="Baker S."/>
            <person name="Barry K."/>
            <person name="Bills G."/>
            <person name="Bluhm B."/>
            <person name="Cannon C."/>
            <person name="Castanera R."/>
            <person name="Culley D."/>
            <person name="Daum C."/>
            <person name="Ezra D."/>
            <person name="Gonzalez J."/>
            <person name="Henrissat B."/>
            <person name="Kuo A."/>
            <person name="Liang C."/>
            <person name="Lipzen A."/>
            <person name="Lutzoni F."/>
            <person name="Magnuson J."/>
            <person name="Mondo S."/>
            <person name="Nolan M."/>
            <person name="Ohm R."/>
            <person name="Pangilinan J."/>
            <person name="Park H.-J."/>
            <person name="Ramirez L."/>
            <person name="Alfaro M."/>
            <person name="Sun H."/>
            <person name="Tritt A."/>
            <person name="Yoshinaga Y."/>
            <person name="Zwiers L.-H."/>
            <person name="Turgeon B."/>
            <person name="Goodwin S."/>
            <person name="Spatafora J."/>
            <person name="Crous P."/>
            <person name="Grigoriev I."/>
        </authorList>
    </citation>
    <scope>NUCLEOTIDE SEQUENCE</scope>
    <source>
        <strain evidence="2 4">CBS 304.34</strain>
    </source>
</reference>
<dbReference type="RefSeq" id="XP_033583839.1">
    <property type="nucleotide sequence ID" value="XM_033714631.1"/>
</dbReference>
<feature type="transmembrane region" description="Helical" evidence="1">
    <location>
        <begin position="58"/>
        <end position="77"/>
    </location>
</feature>
<sequence length="421" mass="47029">MYLPGNYKKACSFDKMLPHLSNWTVSASPSYSIPVNHCLSDAVGSNSTRCSLHYSPPIMILVCILNALKCALIYYTALCVKDTTLVILGDAIHSFLEHSDFNTENMCGSTLADFNNQKWQYARFPWDPQNRLWWFQAASKRTWIVTMALCKISLIVVGVLLSQTIKARKTQGLPTDIPNLWKQGVGQVRAYSLIGGGFKIFNQTTGFLVCILFSNMFQIFCSFLYLFINGLLTSVLVACEWANMASHKRLLQVSFPVGIQRSSYFLSLPLRYAIPLSGSSILLHWLISQSVLVVQTAGWNADGSRNYQYDASRVGWLVMGIIFSLVSGCIIVLIVLLLGFRKLPRGAQSAPLVRTCSAAIVHSVISHRKIKRLIYYPFSGVSLVGMTAKRLGTAASLLLTMSHHRFQGICIDSVFFWTEDF</sequence>
<gene>
    <name evidence="2 4" type="ORF">BDZ99DRAFT_3568</name>
</gene>
<feature type="transmembrane region" description="Helical" evidence="1">
    <location>
        <begin position="142"/>
        <end position="161"/>
    </location>
</feature>
<organism evidence="2">
    <name type="scientific">Mytilinidion resinicola</name>
    <dbReference type="NCBI Taxonomy" id="574789"/>
    <lineage>
        <taxon>Eukaryota</taxon>
        <taxon>Fungi</taxon>
        <taxon>Dikarya</taxon>
        <taxon>Ascomycota</taxon>
        <taxon>Pezizomycotina</taxon>
        <taxon>Dothideomycetes</taxon>
        <taxon>Pleosporomycetidae</taxon>
        <taxon>Mytilinidiales</taxon>
        <taxon>Mytilinidiaceae</taxon>
        <taxon>Mytilinidion</taxon>
    </lineage>
</organism>
<dbReference type="PANTHER" id="PTHR35395:SF1">
    <property type="entry name" value="DUF6536 DOMAIN-CONTAINING PROTEIN"/>
    <property type="match status" value="1"/>
</dbReference>
<protein>
    <submittedName>
        <fullName evidence="2 4">Uncharacterized protein</fullName>
    </submittedName>
</protein>
<proteinExistence type="predicted"/>
<keyword evidence="1" id="KW-0472">Membrane</keyword>
<keyword evidence="1" id="KW-1133">Transmembrane helix</keyword>
<feature type="transmembrane region" description="Helical" evidence="1">
    <location>
        <begin position="314"/>
        <end position="340"/>
    </location>
</feature>
<keyword evidence="1" id="KW-0812">Transmembrane</keyword>
<evidence type="ECO:0000256" key="1">
    <source>
        <dbReference type="SAM" id="Phobius"/>
    </source>
</evidence>
<evidence type="ECO:0000313" key="3">
    <source>
        <dbReference type="Proteomes" id="UP000504636"/>
    </source>
</evidence>
<dbReference type="GeneID" id="54455524"/>
<dbReference type="EMBL" id="MU003692">
    <property type="protein sequence ID" value="KAF2816875.1"/>
    <property type="molecule type" value="Genomic_DNA"/>
</dbReference>
<feature type="transmembrane region" description="Helical" evidence="1">
    <location>
        <begin position="264"/>
        <end position="287"/>
    </location>
</feature>